<comment type="caution">
    <text evidence="2">The sequence shown here is derived from an EMBL/GenBank/DDBJ whole genome shotgun (WGS) entry which is preliminary data.</text>
</comment>
<feature type="compositionally biased region" description="Polar residues" evidence="1">
    <location>
        <begin position="69"/>
        <end position="82"/>
    </location>
</feature>
<dbReference type="AlphaFoldDB" id="K5Y350"/>
<accession>K5Y350</accession>
<evidence type="ECO:0000256" key="1">
    <source>
        <dbReference type="SAM" id="MobiDB-lite"/>
    </source>
</evidence>
<name>K5Y350_9BACT</name>
<protein>
    <submittedName>
        <fullName evidence="2">Uncharacterized protein</fullName>
    </submittedName>
</protein>
<organism evidence="2 3">
    <name type="scientific">Parabacteroides johnsonii CL02T12C29</name>
    <dbReference type="NCBI Taxonomy" id="999419"/>
    <lineage>
        <taxon>Bacteria</taxon>
        <taxon>Pseudomonadati</taxon>
        <taxon>Bacteroidota</taxon>
        <taxon>Bacteroidia</taxon>
        <taxon>Bacteroidales</taxon>
        <taxon>Tannerellaceae</taxon>
        <taxon>Parabacteroides</taxon>
    </lineage>
</organism>
<dbReference type="EMBL" id="AGZP01000027">
    <property type="protein sequence ID" value="EKN07522.1"/>
    <property type="molecule type" value="Genomic_DNA"/>
</dbReference>
<reference evidence="2 3" key="1">
    <citation type="submission" date="2012-02" db="EMBL/GenBank/DDBJ databases">
        <title>The Genome Sequence of Parabacteroides johnsonii CL02T12C29.</title>
        <authorList>
            <consortium name="The Broad Institute Genome Sequencing Platform"/>
            <person name="Earl A."/>
            <person name="Ward D."/>
            <person name="Feldgarden M."/>
            <person name="Gevers D."/>
            <person name="Zitomersky N.L."/>
            <person name="Coyne M.J."/>
            <person name="Comstock L.E."/>
            <person name="Young S.K."/>
            <person name="Zeng Q."/>
            <person name="Gargeya S."/>
            <person name="Fitzgerald M."/>
            <person name="Haas B."/>
            <person name="Abouelleil A."/>
            <person name="Alvarado L."/>
            <person name="Arachchi H.M."/>
            <person name="Berlin A."/>
            <person name="Chapman S.B."/>
            <person name="Gearin G."/>
            <person name="Goldberg J."/>
            <person name="Griggs A."/>
            <person name="Gujja S."/>
            <person name="Hansen M."/>
            <person name="Heiman D."/>
            <person name="Howarth C."/>
            <person name="Larimer J."/>
            <person name="Lui A."/>
            <person name="MacDonald P.J.P."/>
            <person name="McCowen C."/>
            <person name="Montmayeur A."/>
            <person name="Murphy C."/>
            <person name="Neiman D."/>
            <person name="Pearson M."/>
            <person name="Priest M."/>
            <person name="Roberts A."/>
            <person name="Saif S."/>
            <person name="Shea T."/>
            <person name="Sisk P."/>
            <person name="Stolte C."/>
            <person name="Sykes S."/>
            <person name="Wortman J."/>
            <person name="Nusbaum C."/>
            <person name="Birren B."/>
        </authorList>
    </citation>
    <scope>NUCLEOTIDE SEQUENCE [LARGE SCALE GENOMIC DNA]</scope>
    <source>
        <strain evidence="2 3">CL02T12C29</strain>
    </source>
</reference>
<evidence type="ECO:0000313" key="2">
    <source>
        <dbReference type="EMBL" id="EKN07522.1"/>
    </source>
</evidence>
<evidence type="ECO:0000313" key="3">
    <source>
        <dbReference type="Proteomes" id="UP000001218"/>
    </source>
</evidence>
<dbReference type="Proteomes" id="UP000001218">
    <property type="component" value="Unassembled WGS sequence"/>
</dbReference>
<sequence length="640" mass="71482">MWGSEGTVRSLLENHVLTVLADIRRKRLKGYPDTFAGSQGTVEAARYVEKLRRDIAGWTRRLETYLRNSLTRGSGDSPSAQTARELHDRLKSSLPATGPAGNDSYYRMLRTVTAIQENIGRYQRQAEESGDTEPALTLLIAYLKNYSGIAEAFNSRFSSLPELYLHDILHAKPKAAEPDNAYVVVTPTDRTQGFILPQGSTFPAGEGLTYLTEQEEYISPMRCVEIHVIRQQKEKKEEQEEKVVYKSLLSLNGKTRTTASPFSGGHPLYLGWQIESPLLAQGKGKQEISIRFRLTTGSACPSSLPADAVTLRISREEGWTELPCACGVKANQLHISFIVEAAEVTVTACTAEVHGTATTYPALRLLTAWPEWADGLEFDHVEMEVKASGIRNFSCSNELGEADLTQAVFPFGIQAEQGSRFVFSSKETTRKPLLQVELHGRWQKLPATRQAFDTLYAPYGIKSSDFAVSTACRQQDVWHTCDERQPLLKFDNEGKLDSARIRFLFTEPKQIETFRVTLESPAISFGTSTYRKMFTDVMIHNSRCKEKKRKAMPEESYVPQLVDAELSYTALAAIPLKRQADNPSCLGRITALAEQEAFPAGDALALPFLLPLPAQYLLHFAFTHAEQATTVRMYMDMIAP</sequence>
<dbReference type="HOGENOM" id="CLU_427497_0_0_10"/>
<dbReference type="eggNOG" id="COG3299">
    <property type="taxonomic scope" value="Bacteria"/>
</dbReference>
<gene>
    <name evidence="2" type="ORF">HMPREF1077_02634</name>
</gene>
<feature type="region of interest" description="Disordered" evidence="1">
    <location>
        <begin position="69"/>
        <end position="101"/>
    </location>
</feature>
<dbReference type="PATRIC" id="fig|999419.3.peg.2704"/>
<proteinExistence type="predicted"/>